<keyword evidence="1" id="KW-0472">Membrane</keyword>
<keyword evidence="1" id="KW-1133">Transmembrane helix</keyword>
<keyword evidence="1" id="KW-0812">Transmembrane</keyword>
<proteinExistence type="predicted"/>
<dbReference type="EMBL" id="JAOPKA010000001">
    <property type="protein sequence ID" value="MCU4740084.1"/>
    <property type="molecule type" value="Genomic_DNA"/>
</dbReference>
<dbReference type="RefSeq" id="WP_338001937.1">
    <property type="nucleotide sequence ID" value="NZ_JAOPKA010000001.1"/>
</dbReference>
<feature type="transmembrane region" description="Helical" evidence="1">
    <location>
        <begin position="12"/>
        <end position="36"/>
    </location>
</feature>
<gene>
    <name evidence="2" type="ORF">OB960_01540</name>
</gene>
<evidence type="ECO:0000313" key="3">
    <source>
        <dbReference type="Proteomes" id="UP001321018"/>
    </source>
</evidence>
<dbReference type="Pfam" id="PF23928">
    <property type="entry name" value="DUF7266"/>
    <property type="match status" value="1"/>
</dbReference>
<dbReference type="InterPro" id="IPR055690">
    <property type="entry name" value="DUF7266"/>
</dbReference>
<comment type="caution">
    <text evidence="2">The sequence shown here is derived from an EMBL/GenBank/DDBJ whole genome shotgun (WGS) entry which is preliminary data.</text>
</comment>
<reference evidence="2" key="1">
    <citation type="submission" date="2022-09" db="EMBL/GenBank/DDBJ databases">
        <title>Enrichment on poylsaccharides allowed isolation of novel metabolic and taxonomic groups of Haloarchaea.</title>
        <authorList>
            <person name="Sorokin D.Y."/>
            <person name="Elcheninov A.G."/>
            <person name="Khizhniak T.V."/>
            <person name="Kolganova T.V."/>
            <person name="Kublanov I.V."/>
        </authorList>
    </citation>
    <scope>NUCLEOTIDE SEQUENCE</scope>
    <source>
        <strain evidence="2">AArc-xg1-1</strain>
    </source>
</reference>
<name>A0AAP2YWA9_9EURY</name>
<sequence>MTGRLHTDDRAVSVAITHVLTIGITAILISGLMIGAGSMLDSEKERGAKTSLETTGERLSGEISSVDRLAAGEQGNVSLRVDHPRQVSGSTYTIEFDEDGDCDPLLDETDLCLTLTAHSEDANVQVPVVSETAIDTDASVRGGPITVAYSNDSKEITLESGHR</sequence>
<organism evidence="2 3">
    <name type="scientific">Natronoglomus mannanivorans</name>
    <dbReference type="NCBI Taxonomy" id="2979990"/>
    <lineage>
        <taxon>Archaea</taxon>
        <taxon>Methanobacteriati</taxon>
        <taxon>Methanobacteriota</taxon>
        <taxon>Stenosarchaea group</taxon>
        <taxon>Halobacteria</taxon>
        <taxon>Halobacteriales</taxon>
        <taxon>Natrialbaceae</taxon>
        <taxon>Natronoglomus</taxon>
    </lineage>
</organism>
<accession>A0AAP2YWA9</accession>
<evidence type="ECO:0000256" key="1">
    <source>
        <dbReference type="SAM" id="Phobius"/>
    </source>
</evidence>
<dbReference type="AlphaFoldDB" id="A0AAP2YWA9"/>
<evidence type="ECO:0000313" key="2">
    <source>
        <dbReference type="EMBL" id="MCU4740084.1"/>
    </source>
</evidence>
<dbReference type="Proteomes" id="UP001321018">
    <property type="component" value="Unassembled WGS sequence"/>
</dbReference>
<protein>
    <submittedName>
        <fullName evidence="2">Uncharacterized protein</fullName>
    </submittedName>
</protein>